<feature type="transmembrane region" description="Helical" evidence="1">
    <location>
        <begin position="42"/>
        <end position="62"/>
    </location>
</feature>
<dbReference type="KEGG" id="dsc:ABOD76_03520"/>
<name>A0AAU7U6Q0_9DEIO</name>
<dbReference type="Pfam" id="PF10067">
    <property type="entry name" value="DUF2306"/>
    <property type="match status" value="1"/>
</dbReference>
<accession>A0AAU7U6Q0</accession>
<sequence>MSEVLHVVLRAAHILFGMGGFLLGAFAIVLPKFGRTARWHRVVGRAYAVSMVGMGVLSIPLSLRQGNWLLLTIGVLTLFWVIGGWWALRRSLRARAAGQVEVAGRLVRRHITLMGSSYIAAWTAFLVNVQPLGGGAVLFTLYIAVPSVVGSVAIARAMARHRPPPPIMSAVVE</sequence>
<dbReference type="EMBL" id="CP158298">
    <property type="protein sequence ID" value="XBV84136.1"/>
    <property type="molecule type" value="Genomic_DNA"/>
</dbReference>
<feature type="transmembrane region" description="Helical" evidence="1">
    <location>
        <begin position="68"/>
        <end position="88"/>
    </location>
</feature>
<dbReference type="AlphaFoldDB" id="A0AAU7U6Q0"/>
<reference evidence="2" key="1">
    <citation type="submission" date="2024-06" db="EMBL/GenBank/DDBJ databases">
        <title>Draft Genome Sequence of Deinococcus sonorensis Type Strain KR-87, a Biofilm Producing Representative of the Genus Deinococcus.</title>
        <authorList>
            <person name="Boren L.S."/>
            <person name="Grosso R.A."/>
            <person name="Hugenberg-Cox A.N."/>
            <person name="Hill J.T.E."/>
            <person name="Albert C.M."/>
            <person name="Tuohy J.M."/>
        </authorList>
    </citation>
    <scope>NUCLEOTIDE SEQUENCE</scope>
    <source>
        <strain evidence="2">KR-87</strain>
        <plasmid evidence="2">pDson03</plasmid>
    </source>
</reference>
<evidence type="ECO:0000256" key="1">
    <source>
        <dbReference type="SAM" id="Phobius"/>
    </source>
</evidence>
<dbReference type="RefSeq" id="WP_350242174.1">
    <property type="nucleotide sequence ID" value="NZ_CP158298.1"/>
</dbReference>
<feature type="transmembrane region" description="Helical" evidence="1">
    <location>
        <begin position="109"/>
        <end position="127"/>
    </location>
</feature>
<keyword evidence="1" id="KW-1133">Transmembrane helix</keyword>
<geneLocation type="plasmid" evidence="2">
    <name>pDson03</name>
</geneLocation>
<feature type="transmembrane region" description="Helical" evidence="1">
    <location>
        <begin position="139"/>
        <end position="159"/>
    </location>
</feature>
<dbReference type="InterPro" id="IPR018750">
    <property type="entry name" value="DUF2306_membrane"/>
</dbReference>
<keyword evidence="1" id="KW-0812">Transmembrane</keyword>
<protein>
    <submittedName>
        <fullName evidence="2">DUF2306 domain-containing protein</fullName>
    </submittedName>
</protein>
<proteinExistence type="predicted"/>
<feature type="transmembrane region" description="Helical" evidence="1">
    <location>
        <begin position="12"/>
        <end position="30"/>
    </location>
</feature>
<evidence type="ECO:0000313" key="2">
    <source>
        <dbReference type="EMBL" id="XBV84136.1"/>
    </source>
</evidence>
<organism evidence="2">
    <name type="scientific">Deinococcus sonorensis KR-87</name>
    <dbReference type="NCBI Taxonomy" id="694439"/>
    <lineage>
        <taxon>Bacteria</taxon>
        <taxon>Thermotogati</taxon>
        <taxon>Deinococcota</taxon>
        <taxon>Deinococci</taxon>
        <taxon>Deinococcales</taxon>
        <taxon>Deinococcaceae</taxon>
        <taxon>Deinococcus</taxon>
    </lineage>
</organism>
<gene>
    <name evidence="2" type="ORF">ABOD76_03520</name>
</gene>
<keyword evidence="1" id="KW-0472">Membrane</keyword>
<keyword evidence="2" id="KW-0614">Plasmid</keyword>